<dbReference type="InterPro" id="IPR036388">
    <property type="entry name" value="WH-like_DNA-bd_sf"/>
</dbReference>
<dbReference type="Gene3D" id="3.40.190.10">
    <property type="entry name" value="Periplasmic binding protein-like II"/>
    <property type="match status" value="2"/>
</dbReference>
<dbReference type="EMBL" id="FOSK01000001">
    <property type="protein sequence ID" value="SFJ89722.1"/>
    <property type="molecule type" value="Genomic_DNA"/>
</dbReference>
<dbReference type="PANTHER" id="PTHR30346">
    <property type="entry name" value="TRANSCRIPTIONAL DUAL REGULATOR HCAR-RELATED"/>
    <property type="match status" value="1"/>
</dbReference>
<name>A0A1I3V3M5_9HYPH</name>
<organism evidence="6 7">
    <name type="scientific">Pseudovibrio ascidiaceicola</name>
    <dbReference type="NCBI Taxonomy" id="285279"/>
    <lineage>
        <taxon>Bacteria</taxon>
        <taxon>Pseudomonadati</taxon>
        <taxon>Pseudomonadota</taxon>
        <taxon>Alphaproteobacteria</taxon>
        <taxon>Hyphomicrobiales</taxon>
        <taxon>Stappiaceae</taxon>
        <taxon>Pseudovibrio</taxon>
    </lineage>
</organism>
<dbReference type="PRINTS" id="PR00039">
    <property type="entry name" value="HTHLYSR"/>
</dbReference>
<sequence length="320" mass="35164">MSSGRTMLPTLKQLQYFKTLAKLLSFSKAAEACFITQSTLSASIKQLEGILGCELLDRSGRTLVLTEAGEKVLERASLLLRDAEDLVQGARAQNKPLCGRFRLGVIPSVAPFLLPRFLPQLRELYPELQLFLREDLSRNLIIALREGRIDAALMALPYDTTGFESAEIGSDAFYLAVPSAHALAGVHEVRMEDLADEVLLLLEDGHCLRNHVLAATGGRMLTANEDVQATSLSTLVQMVDNGIGVTLVPRIAVDADIDRGTSLKLIKIADKNARRTIGMVWRRKSSFEGNAKLLCKALERFMVETQRDVSVPQDVSEKSA</sequence>
<dbReference type="InterPro" id="IPR000847">
    <property type="entry name" value="LysR_HTH_N"/>
</dbReference>
<feature type="domain" description="HTH lysR-type" evidence="5">
    <location>
        <begin position="9"/>
        <end position="66"/>
    </location>
</feature>
<dbReference type="Gene3D" id="1.10.10.10">
    <property type="entry name" value="Winged helix-like DNA-binding domain superfamily/Winged helix DNA-binding domain"/>
    <property type="match status" value="1"/>
</dbReference>
<keyword evidence="7" id="KW-1185">Reference proteome</keyword>
<evidence type="ECO:0000256" key="3">
    <source>
        <dbReference type="ARBA" id="ARBA00023125"/>
    </source>
</evidence>
<keyword evidence="2" id="KW-0805">Transcription regulation</keyword>
<evidence type="ECO:0000259" key="5">
    <source>
        <dbReference type="PROSITE" id="PS50931"/>
    </source>
</evidence>
<dbReference type="PROSITE" id="PS50931">
    <property type="entry name" value="HTH_LYSR"/>
    <property type="match status" value="1"/>
</dbReference>
<dbReference type="InterPro" id="IPR005119">
    <property type="entry name" value="LysR_subst-bd"/>
</dbReference>
<dbReference type="SUPFAM" id="SSF46785">
    <property type="entry name" value="Winged helix' DNA-binding domain"/>
    <property type="match status" value="1"/>
</dbReference>
<keyword evidence="4" id="KW-0804">Transcription</keyword>
<comment type="caution">
    <text evidence="6">The sequence shown here is derived from an EMBL/GenBank/DDBJ whole genome shotgun (WGS) entry which is preliminary data.</text>
</comment>
<dbReference type="Pfam" id="PF00126">
    <property type="entry name" value="HTH_1"/>
    <property type="match status" value="1"/>
</dbReference>
<gene>
    <name evidence="6" type="ORF">SAMN04488518_101173</name>
</gene>
<comment type="similarity">
    <text evidence="1">Belongs to the LysR transcriptional regulatory family.</text>
</comment>
<dbReference type="CDD" id="cd08411">
    <property type="entry name" value="PBP2_OxyR"/>
    <property type="match status" value="1"/>
</dbReference>
<proteinExistence type="inferred from homology"/>
<evidence type="ECO:0000313" key="7">
    <source>
        <dbReference type="Proteomes" id="UP000199598"/>
    </source>
</evidence>
<keyword evidence="3" id="KW-0238">DNA-binding</keyword>
<dbReference type="InterPro" id="IPR036390">
    <property type="entry name" value="WH_DNA-bd_sf"/>
</dbReference>
<dbReference type="SUPFAM" id="SSF53850">
    <property type="entry name" value="Periplasmic binding protein-like II"/>
    <property type="match status" value="1"/>
</dbReference>
<dbReference type="PANTHER" id="PTHR30346:SF10">
    <property type="entry name" value="TRANSCRIPTIONAL REGULATOR OF OXIDATIVE STRESS OXYR"/>
    <property type="match status" value="1"/>
</dbReference>
<evidence type="ECO:0000256" key="4">
    <source>
        <dbReference type="ARBA" id="ARBA00023163"/>
    </source>
</evidence>
<accession>A0A1I3V3M5</accession>
<protein>
    <submittedName>
        <fullName evidence="6">LysR family transcriptional regulator, hydrogen peroxide-inducible genes activator</fullName>
    </submittedName>
</protein>
<evidence type="ECO:0000256" key="2">
    <source>
        <dbReference type="ARBA" id="ARBA00023015"/>
    </source>
</evidence>
<evidence type="ECO:0000313" key="6">
    <source>
        <dbReference type="EMBL" id="SFJ89722.1"/>
    </source>
</evidence>
<dbReference type="Proteomes" id="UP000199598">
    <property type="component" value="Unassembled WGS sequence"/>
</dbReference>
<dbReference type="Pfam" id="PF03466">
    <property type="entry name" value="LysR_substrate"/>
    <property type="match status" value="1"/>
</dbReference>
<reference evidence="6 7" key="1">
    <citation type="submission" date="2016-10" db="EMBL/GenBank/DDBJ databases">
        <authorList>
            <person name="Varghese N."/>
            <person name="Submissions S."/>
        </authorList>
    </citation>
    <scope>NUCLEOTIDE SEQUENCE [LARGE SCALE GENOMIC DNA]</scope>
    <source>
        <strain evidence="6 7">DSM 16392</strain>
    </source>
</reference>
<evidence type="ECO:0000256" key="1">
    <source>
        <dbReference type="ARBA" id="ARBA00009437"/>
    </source>
</evidence>